<reference evidence="1 2" key="1">
    <citation type="journal article" date="2012" name="Virus Genes">
        <title>Isolation and complete genome sequence of a bacteriophage lysing Tetrasphaera jenkinsii, a filamentous bacteria responsible for bulking in activated sludge.</title>
        <authorList>
            <person name="Petrovski S."/>
            <person name="Tillett D."/>
            <person name="Seviour R.J."/>
        </authorList>
    </citation>
    <scope>NUCLEOTIDE SEQUENCE [LARGE SCALE GENOMIC DNA]</scope>
</reference>
<dbReference type="GO" id="GO:0003676">
    <property type="term" value="F:nucleic acid binding"/>
    <property type="evidence" value="ECO:0007669"/>
    <property type="project" value="InterPro"/>
</dbReference>
<protein>
    <submittedName>
        <fullName evidence="1">Uncharacterized protein</fullName>
    </submittedName>
</protein>
<dbReference type="KEGG" id="vg:14297489"/>
<evidence type="ECO:0000313" key="2">
    <source>
        <dbReference type="Proteomes" id="UP000002653"/>
    </source>
</evidence>
<accession>G4W996</accession>
<dbReference type="RefSeq" id="YP_007237976.1">
    <property type="nucleotide sequence ID" value="NC_019930.1"/>
</dbReference>
<keyword evidence="2" id="KW-1185">Reference proteome</keyword>
<dbReference type="EMBL" id="HQ225832">
    <property type="protein sequence ID" value="ADX42584.1"/>
    <property type="molecule type" value="Genomic_DNA"/>
</dbReference>
<dbReference type="Gene3D" id="3.30.420.10">
    <property type="entry name" value="Ribonuclease H-like superfamily/Ribonuclease H"/>
    <property type="match status" value="1"/>
</dbReference>
<evidence type="ECO:0000313" key="1">
    <source>
        <dbReference type="EMBL" id="ADX42584.1"/>
    </source>
</evidence>
<dbReference type="GeneID" id="14297489"/>
<sequence>MRIISLDPSLRSFGIFYNEDGEVNSEVIQREEKDRMDVLGWFCLKFAKEARLGWDLLIVESYAFGSANSRSITVQAEIGGLVRGLFSAYGVPIIEVPIGTWKSVTGISMKKGTPMHESDYLNAIVTKFGVRFKTVDEADAYLLYQTVMTCGARVFPGVGAANIRRRLEELKIDTRKLWRANER</sequence>
<dbReference type="InterPro" id="IPR036397">
    <property type="entry name" value="RNaseH_sf"/>
</dbReference>
<name>G4W996_9CAUD</name>
<dbReference type="Proteomes" id="UP000002653">
    <property type="component" value="Segment"/>
</dbReference>
<proteinExistence type="predicted"/>
<organism evidence="1 2">
    <name type="scientific">Tetrasphaera phage TJE1</name>
    <dbReference type="NCBI Taxonomy" id="981335"/>
    <lineage>
        <taxon>Viruses</taxon>
        <taxon>Duplodnaviria</taxon>
        <taxon>Heunggongvirae</taxon>
        <taxon>Uroviricota</taxon>
        <taxon>Caudoviricetes</taxon>
        <taxon>Tijeunavirus</taxon>
        <taxon>Tijeunavirus TJE1</taxon>
    </lineage>
</organism>